<feature type="compositionally biased region" description="Basic and acidic residues" evidence="4">
    <location>
        <begin position="159"/>
        <end position="168"/>
    </location>
</feature>
<proteinExistence type="predicted"/>
<feature type="region of interest" description="Disordered" evidence="4">
    <location>
        <begin position="247"/>
        <end position="356"/>
    </location>
</feature>
<dbReference type="InterPro" id="IPR037647">
    <property type="entry name" value="HIRIP3"/>
</dbReference>
<feature type="compositionally biased region" description="Basic and acidic residues" evidence="4">
    <location>
        <begin position="177"/>
        <end position="193"/>
    </location>
</feature>
<dbReference type="InterPro" id="IPR014876">
    <property type="entry name" value="DEK_C"/>
</dbReference>
<feature type="compositionally biased region" description="Acidic residues" evidence="4">
    <location>
        <begin position="466"/>
        <end position="488"/>
    </location>
</feature>
<feature type="domain" description="DEK-C" evidence="5">
    <location>
        <begin position="188"/>
        <end position="248"/>
    </location>
</feature>
<evidence type="ECO:0000256" key="1">
    <source>
        <dbReference type="ARBA" id="ARBA00004123"/>
    </source>
</evidence>
<dbReference type="GO" id="GO:0005634">
    <property type="term" value="C:nucleus"/>
    <property type="evidence" value="ECO:0007669"/>
    <property type="project" value="UniProtKB-SubCell"/>
</dbReference>
<dbReference type="PROSITE" id="PS51998">
    <property type="entry name" value="DEK_C"/>
    <property type="match status" value="1"/>
</dbReference>
<evidence type="ECO:0000313" key="7">
    <source>
        <dbReference type="Proteomes" id="UP001152484"/>
    </source>
</evidence>
<dbReference type="Proteomes" id="UP001152484">
    <property type="component" value="Unassembled WGS sequence"/>
</dbReference>
<protein>
    <recommendedName>
        <fullName evidence="5">DEK-C domain-containing protein</fullName>
    </recommendedName>
</protein>
<keyword evidence="3" id="KW-0539">Nucleus</keyword>
<feature type="compositionally biased region" description="Polar residues" evidence="4">
    <location>
        <begin position="247"/>
        <end position="257"/>
    </location>
</feature>
<name>A0A9P0YPF4_CUSEU</name>
<accession>A0A9P0YPF4</accession>
<reference evidence="6" key="1">
    <citation type="submission" date="2022-07" db="EMBL/GenBank/DDBJ databases">
        <authorList>
            <person name="Macas J."/>
            <person name="Novak P."/>
            <person name="Neumann P."/>
        </authorList>
    </citation>
    <scope>NUCLEOTIDE SEQUENCE</scope>
</reference>
<organism evidence="6 7">
    <name type="scientific">Cuscuta europaea</name>
    <name type="common">European dodder</name>
    <dbReference type="NCBI Taxonomy" id="41803"/>
    <lineage>
        <taxon>Eukaryota</taxon>
        <taxon>Viridiplantae</taxon>
        <taxon>Streptophyta</taxon>
        <taxon>Embryophyta</taxon>
        <taxon>Tracheophyta</taxon>
        <taxon>Spermatophyta</taxon>
        <taxon>Magnoliopsida</taxon>
        <taxon>eudicotyledons</taxon>
        <taxon>Gunneridae</taxon>
        <taxon>Pentapetalae</taxon>
        <taxon>asterids</taxon>
        <taxon>lamiids</taxon>
        <taxon>Solanales</taxon>
        <taxon>Convolvulaceae</taxon>
        <taxon>Cuscuteae</taxon>
        <taxon>Cuscuta</taxon>
        <taxon>Cuscuta subgen. Cuscuta</taxon>
    </lineage>
</organism>
<evidence type="ECO:0000259" key="5">
    <source>
        <dbReference type="PROSITE" id="PS51998"/>
    </source>
</evidence>
<evidence type="ECO:0000313" key="6">
    <source>
        <dbReference type="EMBL" id="CAH9070561.1"/>
    </source>
</evidence>
<feature type="compositionally biased region" description="Basic and acidic residues" evidence="4">
    <location>
        <begin position="325"/>
        <end position="337"/>
    </location>
</feature>
<dbReference type="SMART" id="SM01082">
    <property type="entry name" value="CHZ"/>
    <property type="match status" value="1"/>
</dbReference>
<keyword evidence="2" id="KW-0143">Chaperone</keyword>
<evidence type="ECO:0000256" key="4">
    <source>
        <dbReference type="SAM" id="MobiDB-lite"/>
    </source>
</evidence>
<evidence type="ECO:0000256" key="2">
    <source>
        <dbReference type="ARBA" id="ARBA00023186"/>
    </source>
</evidence>
<feature type="region of interest" description="Disordered" evidence="4">
    <location>
        <begin position="403"/>
        <end position="504"/>
    </location>
</feature>
<sequence length="504" mass="56660">MAEDDERQEEQKGISMSQIGTALLTRMQHFKENAEAFTMVRVRRLIEKDLGVEKNSLDVHKKFIKQFLEEHLEHANEKDSTKKDETEKSPEEDKTTKHEAEKSPEEDDTKKDATEKSHPEDKTMKDEVERSPEEDKTMKDGVERSPEEHKAKKVLKGSGSEDEKKLDDSPILGVMDSKSRSVDAQDAKTSESSLRKAILERAAHFMANAETMTLAGVRRYLEEEIGLEKNALDPFKKFIKNELDEVLSSSDVPTTNEIIAKRTADSSNNESLKVQKRIKSAKKTVPKAKLDKSEGSKKRKSPDRKIDVPTKKQKVMKKPSGNNGSEERDKSDSEDHQSPTSTASRSAKKKVVSAAGYGEHVEKLKSLIKACGMGIPPVVYKKAKQVPEDERQDFLVKELEEILSREGLSTNPSDKDIKEVKKRKERARELEGIDMSNIVSSSRRRSTTTSFMPPPRPTSPIKDVDDKSDDEDSDSNTDDSSDTEEEADGSQIDDLSEAHDVESD</sequence>
<comment type="caution">
    <text evidence="6">The sequence shown here is derived from an EMBL/GenBank/DDBJ whole genome shotgun (WGS) entry which is preliminary data.</text>
</comment>
<evidence type="ECO:0000256" key="3">
    <source>
        <dbReference type="ARBA" id="ARBA00023242"/>
    </source>
</evidence>
<feature type="region of interest" description="Disordered" evidence="4">
    <location>
        <begin position="72"/>
        <end position="193"/>
    </location>
</feature>
<dbReference type="PANTHER" id="PTHR15410:SF2">
    <property type="entry name" value="HIRA-INTERACTING PROTEIN 3"/>
    <property type="match status" value="1"/>
</dbReference>
<dbReference type="EMBL" id="CAMAPE010000006">
    <property type="protein sequence ID" value="CAH9070561.1"/>
    <property type="molecule type" value="Genomic_DNA"/>
</dbReference>
<dbReference type="Pfam" id="PF09649">
    <property type="entry name" value="CHZ"/>
    <property type="match status" value="1"/>
</dbReference>
<dbReference type="AlphaFoldDB" id="A0A9P0YPF4"/>
<gene>
    <name evidence="6" type="ORF">CEURO_LOCUS3683</name>
</gene>
<dbReference type="InterPro" id="IPR019098">
    <property type="entry name" value="Histone_chaperone_domain_CHZ"/>
</dbReference>
<dbReference type="PANTHER" id="PTHR15410">
    <property type="entry name" value="HIRA-INTERACTING PROTEIN 3"/>
    <property type="match status" value="1"/>
</dbReference>
<feature type="compositionally biased region" description="Basic residues" evidence="4">
    <location>
        <begin position="274"/>
        <end position="286"/>
    </location>
</feature>
<comment type="subcellular location">
    <subcellularLocation>
        <location evidence="1">Nucleus</location>
    </subcellularLocation>
</comment>
<keyword evidence="7" id="KW-1185">Reference proteome</keyword>
<feature type="compositionally biased region" description="Basic and acidic residues" evidence="4">
    <location>
        <begin position="72"/>
        <end position="150"/>
    </location>
</feature>
<dbReference type="OrthoDB" id="514832at2759"/>